<evidence type="ECO:0000256" key="6">
    <source>
        <dbReference type="PIRSR" id="PIRSR606710-2"/>
    </source>
</evidence>
<dbReference type="GO" id="GO:0045493">
    <property type="term" value="P:xylan catabolic process"/>
    <property type="evidence" value="ECO:0007669"/>
    <property type="project" value="UniProtKB-KW"/>
</dbReference>
<dbReference type="PANTHER" id="PTHR43772">
    <property type="entry name" value="ENDO-1,4-BETA-XYLANASE"/>
    <property type="match status" value="1"/>
</dbReference>
<keyword evidence="4" id="KW-0119">Carbohydrate metabolism</keyword>
<dbReference type="InterPro" id="IPR023296">
    <property type="entry name" value="Glyco_hydro_beta-prop_sf"/>
</dbReference>
<dbReference type="AlphaFoldDB" id="A0AA41Q4E7"/>
<comment type="caution">
    <text evidence="8">The sequence shown here is derived from an EMBL/GenBank/DDBJ whole genome shotgun (WGS) entry which is preliminary data.</text>
</comment>
<dbReference type="CDD" id="cd18620">
    <property type="entry name" value="GH43_XylA-like"/>
    <property type="match status" value="1"/>
</dbReference>
<evidence type="ECO:0000256" key="3">
    <source>
        <dbReference type="ARBA" id="ARBA00022801"/>
    </source>
</evidence>
<evidence type="ECO:0000256" key="7">
    <source>
        <dbReference type="RuleBase" id="RU361187"/>
    </source>
</evidence>
<evidence type="ECO:0000256" key="5">
    <source>
        <dbReference type="ARBA" id="ARBA00023295"/>
    </source>
</evidence>
<dbReference type="GO" id="GO:0004553">
    <property type="term" value="F:hydrolase activity, hydrolyzing O-glycosyl compounds"/>
    <property type="evidence" value="ECO:0007669"/>
    <property type="project" value="InterPro"/>
</dbReference>
<keyword evidence="2" id="KW-0624">Polysaccharide degradation</keyword>
<name>A0AA41Q4E7_9ACTN</name>
<organism evidence="8 9">
    <name type="scientific">Yinghuangia soli</name>
    <dbReference type="NCBI Taxonomy" id="2908204"/>
    <lineage>
        <taxon>Bacteria</taxon>
        <taxon>Bacillati</taxon>
        <taxon>Actinomycetota</taxon>
        <taxon>Actinomycetes</taxon>
        <taxon>Kitasatosporales</taxon>
        <taxon>Streptomycetaceae</taxon>
        <taxon>Yinghuangia</taxon>
    </lineage>
</organism>
<gene>
    <name evidence="8" type="ORF">LZ495_28485</name>
</gene>
<dbReference type="PANTHER" id="PTHR43772:SF2">
    <property type="entry name" value="PUTATIVE (AFU_ORTHOLOGUE AFUA_2G04480)-RELATED"/>
    <property type="match status" value="1"/>
</dbReference>
<evidence type="ECO:0000313" key="9">
    <source>
        <dbReference type="Proteomes" id="UP001165378"/>
    </source>
</evidence>
<keyword evidence="3 7" id="KW-0378">Hydrolase</keyword>
<keyword evidence="2" id="KW-0858">Xylan degradation</keyword>
<dbReference type="RefSeq" id="WP_235055800.1">
    <property type="nucleotide sequence ID" value="NZ_JAKFHA010000021.1"/>
</dbReference>
<dbReference type="Pfam" id="PF04616">
    <property type="entry name" value="Glyco_hydro_43"/>
    <property type="match status" value="1"/>
</dbReference>
<dbReference type="SUPFAM" id="SSF75005">
    <property type="entry name" value="Arabinanase/levansucrase/invertase"/>
    <property type="match status" value="1"/>
</dbReference>
<evidence type="ECO:0000256" key="1">
    <source>
        <dbReference type="ARBA" id="ARBA00009865"/>
    </source>
</evidence>
<evidence type="ECO:0000256" key="2">
    <source>
        <dbReference type="ARBA" id="ARBA00022651"/>
    </source>
</evidence>
<feature type="site" description="Important for catalytic activity, responsible for pKa modulation of the active site Glu and correct orientation of both the proton donor and substrate" evidence="6">
    <location>
        <position position="122"/>
    </location>
</feature>
<keyword evidence="9" id="KW-1185">Reference proteome</keyword>
<sequence>MFGDRLYVFGSHDQFAGSTYCPNDYVGWSAPLDDLSAWRHEGVLYRATEDPLNRDGRKQLWAPDVVQGPDGRYYLFYALSFVPRMSVAVADSPAGPYRFHAHVRHPGGAALGERRGDVFPFDPGVLVDDDGRIYLYCGFAPHTPFLRARIAVKGLRHDGAYAMELEPDMCTLRSASLPVLPGVRRAAGTSFEQHAFFEAASPRRIDGRYYLVYSSALGHELCYAISEFPDRGFAFEGTLVSNGDIGIDGRSEADALNYTANNHGGLVELGDRWHIFYHRHTNRSQLSRQGCAEPLERTVDGGFRQAEMTSCGLNGGPLAGSGTYSARIACTLQSGDGAFPYPFRAVGSRHWRAQPYLTQTGADREGDGDQYIANMRDGATAGFRYFDLSGTARVSVSVRGPGSGTIIVSTAPDGPPIATIKLAPAPASASAVEPRQAGAALAGGGACSALYFRFRGSDSIDFLDFTLEPQAVSA</sequence>
<protein>
    <submittedName>
        <fullName evidence="8">Family 43 glycosylhydrolase</fullName>
    </submittedName>
</protein>
<accession>A0AA41Q4E7</accession>
<evidence type="ECO:0000256" key="4">
    <source>
        <dbReference type="ARBA" id="ARBA00023277"/>
    </source>
</evidence>
<reference evidence="8" key="1">
    <citation type="submission" date="2022-01" db="EMBL/GenBank/DDBJ databases">
        <title>Genome-Based Taxonomic Classification of the Phylum Actinobacteria.</title>
        <authorList>
            <person name="Gao Y."/>
        </authorList>
    </citation>
    <scope>NUCLEOTIDE SEQUENCE</scope>
    <source>
        <strain evidence="8">KLBMP 8922</strain>
    </source>
</reference>
<dbReference type="InterPro" id="IPR006710">
    <property type="entry name" value="Glyco_hydro_43"/>
</dbReference>
<dbReference type="InterPro" id="IPR052176">
    <property type="entry name" value="Glycosyl_Hydrlase_43_Enz"/>
</dbReference>
<keyword evidence="5 7" id="KW-0326">Glycosidase</keyword>
<comment type="similarity">
    <text evidence="1 7">Belongs to the glycosyl hydrolase 43 family.</text>
</comment>
<dbReference type="Gene3D" id="2.60.120.260">
    <property type="entry name" value="Galactose-binding domain-like"/>
    <property type="match status" value="1"/>
</dbReference>
<proteinExistence type="inferred from homology"/>
<dbReference type="Gene3D" id="2.115.10.20">
    <property type="entry name" value="Glycosyl hydrolase domain, family 43"/>
    <property type="match status" value="1"/>
</dbReference>
<dbReference type="EMBL" id="JAKFHA010000021">
    <property type="protein sequence ID" value="MCF2531131.1"/>
    <property type="molecule type" value="Genomic_DNA"/>
</dbReference>
<dbReference type="Proteomes" id="UP001165378">
    <property type="component" value="Unassembled WGS sequence"/>
</dbReference>
<evidence type="ECO:0000313" key="8">
    <source>
        <dbReference type="EMBL" id="MCF2531131.1"/>
    </source>
</evidence>